<name>A0ABM1KNQ8_GEKJA</name>
<sequence>MSSSSEDDSGTDKEDEGAVSQRSTPVKMTDAGENAKITENVVQCIKDGYGINLSESPSEDDLSIYTRFVQLGQSQHKQDKTHQQLCSKHLDGVINLTHISAFSQDNIYEVQPPKVDRKSIEIFHAHIQAGKGIMQPLGKEDFLMYREYIRNRYM</sequence>
<feature type="region of interest" description="Disordered" evidence="1">
    <location>
        <begin position="1"/>
        <end position="30"/>
    </location>
</feature>
<organism evidence="2 3">
    <name type="scientific">Gekko japonicus</name>
    <name type="common">Schlegel's Japanese gecko</name>
    <dbReference type="NCBI Taxonomy" id="146911"/>
    <lineage>
        <taxon>Eukaryota</taxon>
        <taxon>Metazoa</taxon>
        <taxon>Chordata</taxon>
        <taxon>Craniata</taxon>
        <taxon>Vertebrata</taxon>
        <taxon>Euteleostomi</taxon>
        <taxon>Lepidosauria</taxon>
        <taxon>Squamata</taxon>
        <taxon>Bifurcata</taxon>
        <taxon>Gekkota</taxon>
        <taxon>Gekkonidae</taxon>
        <taxon>Gekkoninae</taxon>
        <taxon>Gekko</taxon>
    </lineage>
</organism>
<accession>A0ABM1KNQ8</accession>
<feature type="compositionally biased region" description="Acidic residues" evidence="1">
    <location>
        <begin position="1"/>
        <end position="17"/>
    </location>
</feature>
<dbReference type="Proteomes" id="UP000694871">
    <property type="component" value="Unplaced"/>
</dbReference>
<evidence type="ECO:0000313" key="2">
    <source>
        <dbReference type="Proteomes" id="UP000694871"/>
    </source>
</evidence>
<dbReference type="RefSeq" id="XP_015275345.1">
    <property type="nucleotide sequence ID" value="XM_015419859.1"/>
</dbReference>
<dbReference type="GeneID" id="107117702"/>
<evidence type="ECO:0000313" key="3">
    <source>
        <dbReference type="RefSeq" id="XP_015275345.1"/>
    </source>
</evidence>
<proteinExistence type="predicted"/>
<reference evidence="3" key="1">
    <citation type="submission" date="2025-08" db="UniProtKB">
        <authorList>
            <consortium name="RefSeq"/>
        </authorList>
    </citation>
    <scope>IDENTIFICATION</scope>
</reference>
<protein>
    <submittedName>
        <fullName evidence="3">Polyphosphoinositide phosphatase-like</fullName>
    </submittedName>
</protein>
<keyword evidence="2" id="KW-1185">Reference proteome</keyword>
<gene>
    <name evidence="3" type="primary">LOC107117702</name>
</gene>
<evidence type="ECO:0000256" key="1">
    <source>
        <dbReference type="SAM" id="MobiDB-lite"/>
    </source>
</evidence>